<evidence type="ECO:0000256" key="9">
    <source>
        <dbReference type="ARBA" id="ARBA00023136"/>
    </source>
</evidence>
<evidence type="ECO:0000256" key="1">
    <source>
        <dbReference type="ARBA" id="ARBA00004424"/>
    </source>
</evidence>
<dbReference type="PANTHER" id="PTHR11040">
    <property type="entry name" value="ZINC/IRON TRANSPORTER"/>
    <property type="match status" value="1"/>
</dbReference>
<evidence type="ECO:0000256" key="2">
    <source>
        <dbReference type="ARBA" id="ARBA00022448"/>
    </source>
</evidence>
<keyword evidence="3" id="KW-1003">Cell membrane</keyword>
<dbReference type="Pfam" id="PF02535">
    <property type="entry name" value="Zip"/>
    <property type="match status" value="1"/>
</dbReference>
<feature type="transmembrane region" description="Helical" evidence="15">
    <location>
        <begin position="279"/>
        <end position="302"/>
    </location>
</feature>
<evidence type="ECO:0000256" key="12">
    <source>
        <dbReference type="ARBA" id="ARBA00041702"/>
    </source>
</evidence>
<dbReference type="EMBL" id="OV696691">
    <property type="protein sequence ID" value="CAH1268138.1"/>
    <property type="molecule type" value="Genomic_DNA"/>
</dbReference>
<keyword evidence="9 15" id="KW-0472">Membrane</keyword>
<evidence type="ECO:0000256" key="5">
    <source>
        <dbReference type="ARBA" id="ARBA00022833"/>
    </source>
</evidence>
<keyword evidence="5" id="KW-0862">Zinc</keyword>
<dbReference type="AlphaFoldDB" id="A0A8K0A864"/>
<accession>A0A8K0A864</accession>
<keyword evidence="6" id="KW-0864">Zinc transport</keyword>
<dbReference type="Proteomes" id="UP000838412">
    <property type="component" value="Chromosome 6"/>
</dbReference>
<feature type="transmembrane region" description="Helical" evidence="15">
    <location>
        <begin position="314"/>
        <end position="333"/>
    </location>
</feature>
<protein>
    <recommendedName>
        <fullName evidence="11">Zinc transporter ZIP3</fullName>
    </recommendedName>
    <alternativeName>
        <fullName evidence="13">Solute carrier family 39 member 3</fullName>
    </alternativeName>
    <alternativeName>
        <fullName evidence="12">Zrt- and Irt-like protein 3</fullName>
    </alternativeName>
</protein>
<dbReference type="InterPro" id="IPR003689">
    <property type="entry name" value="ZIP"/>
</dbReference>
<evidence type="ECO:0000256" key="6">
    <source>
        <dbReference type="ARBA" id="ARBA00022906"/>
    </source>
</evidence>
<keyword evidence="2" id="KW-0813">Transport</keyword>
<dbReference type="GO" id="GO:0005385">
    <property type="term" value="F:zinc ion transmembrane transporter activity"/>
    <property type="evidence" value="ECO:0007669"/>
    <property type="project" value="TreeGrafter"/>
</dbReference>
<evidence type="ECO:0000313" key="16">
    <source>
        <dbReference type="EMBL" id="CAH1268138.1"/>
    </source>
</evidence>
<keyword evidence="7 15" id="KW-1133">Transmembrane helix</keyword>
<dbReference type="OrthoDB" id="448280at2759"/>
<keyword evidence="17" id="KW-1185">Reference proteome</keyword>
<feature type="region of interest" description="Disordered" evidence="14">
    <location>
        <begin position="144"/>
        <end position="185"/>
    </location>
</feature>
<evidence type="ECO:0000256" key="11">
    <source>
        <dbReference type="ARBA" id="ARBA00039395"/>
    </source>
</evidence>
<evidence type="ECO:0000256" key="10">
    <source>
        <dbReference type="ARBA" id="ARBA00036307"/>
    </source>
</evidence>
<evidence type="ECO:0000256" key="4">
    <source>
        <dbReference type="ARBA" id="ARBA00022692"/>
    </source>
</evidence>
<evidence type="ECO:0000256" key="15">
    <source>
        <dbReference type="SAM" id="Phobius"/>
    </source>
</evidence>
<keyword evidence="8" id="KW-0406">Ion transport</keyword>
<evidence type="ECO:0000256" key="13">
    <source>
        <dbReference type="ARBA" id="ARBA00042778"/>
    </source>
</evidence>
<comment type="subcellular location">
    <subcellularLocation>
        <location evidence="1">Apical cell membrane</location>
        <topology evidence="1">Multi-pass membrane protein</topology>
    </subcellularLocation>
</comment>
<proteinExistence type="predicted"/>
<gene>
    <name evidence="16" type="primary">SLC39A1</name>
    <name evidence="16" type="ORF">BLAG_LOCUS21179</name>
</gene>
<dbReference type="PANTHER" id="PTHR11040:SF221">
    <property type="entry name" value="ZINC TRANSPORTER ZIP3"/>
    <property type="match status" value="1"/>
</dbReference>
<dbReference type="GO" id="GO:0016324">
    <property type="term" value="C:apical plasma membrane"/>
    <property type="evidence" value="ECO:0007669"/>
    <property type="project" value="UniProtKB-SubCell"/>
</dbReference>
<feature type="transmembrane region" description="Helical" evidence="15">
    <location>
        <begin position="194"/>
        <end position="214"/>
    </location>
</feature>
<organism evidence="16 17">
    <name type="scientific">Branchiostoma lanceolatum</name>
    <name type="common">Common lancelet</name>
    <name type="synonym">Amphioxus lanceolatum</name>
    <dbReference type="NCBI Taxonomy" id="7740"/>
    <lineage>
        <taxon>Eukaryota</taxon>
        <taxon>Metazoa</taxon>
        <taxon>Chordata</taxon>
        <taxon>Cephalochordata</taxon>
        <taxon>Leptocardii</taxon>
        <taxon>Amphioxiformes</taxon>
        <taxon>Branchiostomatidae</taxon>
        <taxon>Branchiostoma</taxon>
    </lineage>
</organism>
<keyword evidence="4 15" id="KW-0812">Transmembrane</keyword>
<feature type="transmembrane region" description="Helical" evidence="15">
    <location>
        <begin position="50"/>
        <end position="67"/>
    </location>
</feature>
<evidence type="ECO:0000313" key="17">
    <source>
        <dbReference type="Proteomes" id="UP000838412"/>
    </source>
</evidence>
<evidence type="ECO:0000256" key="14">
    <source>
        <dbReference type="SAM" id="MobiDB-lite"/>
    </source>
</evidence>
<reference evidence="16" key="1">
    <citation type="submission" date="2022-01" db="EMBL/GenBank/DDBJ databases">
        <authorList>
            <person name="Braso-Vives M."/>
        </authorList>
    </citation>
    <scope>NUCLEOTIDE SEQUENCE</scope>
</reference>
<name>A0A8K0A864_BRALA</name>
<feature type="transmembrane region" description="Helical" evidence="15">
    <location>
        <begin position="220"/>
        <end position="241"/>
    </location>
</feature>
<comment type="catalytic activity">
    <reaction evidence="10">
        <text>Zn(2+)(in) = Zn(2+)(out)</text>
        <dbReference type="Rhea" id="RHEA:29351"/>
        <dbReference type="ChEBI" id="CHEBI:29105"/>
    </reaction>
    <physiologicalReaction direction="left-to-right" evidence="10">
        <dbReference type="Rhea" id="RHEA:29352"/>
    </physiologicalReaction>
</comment>
<evidence type="ECO:0000256" key="3">
    <source>
        <dbReference type="ARBA" id="ARBA00022475"/>
    </source>
</evidence>
<evidence type="ECO:0000256" key="8">
    <source>
        <dbReference type="ARBA" id="ARBA00023065"/>
    </source>
</evidence>
<sequence>MELIYVQVLTLFGLLFSCLASSLIPLALARRASKVKTLSNTLKSRFLSNVNSFVGGVLLATCFLHLLPEVREDLEILHGYGIEILHHYPMAEAVTCLGFLIVHLIDGLTPHCSPQEQGSAQDERQDRYRRREYHSNEAYARDENEIEIDEIREESSKTDNGTIKPSEDEQTTEPPDSSVVSHEDSSGMSKVHTILLLVALSVHGALEGVAIGLQPTQADLLWLFFVVVVHKCIIALSLGLNVAAGPLSWPYKIVTCVVFSASGPIGHGIGLVVTKTDAGGLVTGILQGVATGTLVHVTFMEVLASDMKSKNSNLLNVLSVVIGFALIAGLTFLPHGDH</sequence>
<feature type="transmembrane region" description="Helical" evidence="15">
    <location>
        <begin position="6"/>
        <end position="29"/>
    </location>
</feature>
<evidence type="ECO:0000256" key="7">
    <source>
        <dbReference type="ARBA" id="ARBA00022989"/>
    </source>
</evidence>